<reference evidence="2 3" key="1">
    <citation type="submission" date="2020-07" db="EMBL/GenBank/DDBJ databases">
        <authorList>
            <person name="Feng X."/>
        </authorList>
    </citation>
    <scope>NUCLEOTIDE SEQUENCE [LARGE SCALE GENOMIC DNA]</scope>
    <source>
        <strain evidence="2 3">JCM31066</strain>
    </source>
</reference>
<dbReference type="InterPro" id="IPR018759">
    <property type="entry name" value="BBP2_2"/>
</dbReference>
<dbReference type="AlphaFoldDB" id="A0A842HKU1"/>
<name>A0A842HKU1_9BACT</name>
<evidence type="ECO:0000256" key="1">
    <source>
        <dbReference type="SAM" id="SignalP"/>
    </source>
</evidence>
<organism evidence="2 3">
    <name type="scientific">Ruficoccus amylovorans</name>
    <dbReference type="NCBI Taxonomy" id="1804625"/>
    <lineage>
        <taxon>Bacteria</taxon>
        <taxon>Pseudomonadati</taxon>
        <taxon>Verrucomicrobiota</taxon>
        <taxon>Opitutia</taxon>
        <taxon>Puniceicoccales</taxon>
        <taxon>Cerasicoccaceae</taxon>
        <taxon>Ruficoccus</taxon>
    </lineage>
</organism>
<dbReference type="RefSeq" id="WP_185677003.1">
    <property type="nucleotide sequence ID" value="NZ_JACHVB010000060.1"/>
</dbReference>
<evidence type="ECO:0000313" key="3">
    <source>
        <dbReference type="Proteomes" id="UP000546464"/>
    </source>
</evidence>
<gene>
    <name evidence="2" type="ORF">H5P28_17605</name>
</gene>
<dbReference type="Proteomes" id="UP000546464">
    <property type="component" value="Unassembled WGS sequence"/>
</dbReference>
<proteinExistence type="predicted"/>
<dbReference type="Pfam" id="PF10082">
    <property type="entry name" value="BBP2_2"/>
    <property type="match status" value="1"/>
</dbReference>
<dbReference type="EMBL" id="JACHVB010000060">
    <property type="protein sequence ID" value="MBC2596087.1"/>
    <property type="molecule type" value="Genomic_DNA"/>
</dbReference>
<feature type="signal peptide" evidence="1">
    <location>
        <begin position="1"/>
        <end position="25"/>
    </location>
</feature>
<feature type="chain" id="PRO_5032523549" evidence="1">
    <location>
        <begin position="26"/>
        <end position="399"/>
    </location>
</feature>
<evidence type="ECO:0000313" key="2">
    <source>
        <dbReference type="EMBL" id="MBC2596087.1"/>
    </source>
</evidence>
<sequence length="399" mass="44144">MKKQSTLSALIGVAALLAGGTSAQAAPLVTVADTVDVFFNGLVAGRFQTNVFNSPNTEDDFLFILGPGVEMNVGRNSMANLRVMFREDFYFYNRFDSLNTQRANLYIDGSYANGPLSTEAGFSYVQTQQNTQNTLIPGNLATQANLVKRDLYNAYANGQYDFSQKYWMAGGFAWNRVEYTNNATFGDAYSNYDSYSVPVDFFYRVTPKWSIGPGFRYRYTDTQGTSTQPARHYSDYFFNLALTGEVLPKLNAKLNIGYQLRDGSGVSNDGRFAMDSTFSYNYSEKLTLLLDIGKDFGVGGQGTSIDEIGVGVGARYAITPYVSAQADFDYYNTEYQNQTGAGTNAGREDNTYIAGASVTWTPDPIISLSLGYSYFKNDSNRAGLTYDNNIVNLQAVIRY</sequence>
<keyword evidence="3" id="KW-1185">Reference proteome</keyword>
<comment type="caution">
    <text evidence="2">The sequence shown here is derived from an EMBL/GenBank/DDBJ whole genome shotgun (WGS) entry which is preliminary data.</text>
</comment>
<keyword evidence="1" id="KW-0732">Signal</keyword>
<dbReference type="SUPFAM" id="SSF56935">
    <property type="entry name" value="Porins"/>
    <property type="match status" value="1"/>
</dbReference>
<accession>A0A842HKU1</accession>
<protein>
    <submittedName>
        <fullName evidence="2">Outer membrane beta-barrel protein</fullName>
    </submittedName>
</protein>